<dbReference type="EMBL" id="JACHXU010000002">
    <property type="protein sequence ID" value="MBB3205012.1"/>
    <property type="molecule type" value="Genomic_DNA"/>
</dbReference>
<gene>
    <name evidence="3" type="ORF">FHS27_000779</name>
</gene>
<accession>A0A7W5H389</accession>
<evidence type="ECO:0000256" key="2">
    <source>
        <dbReference type="SAM" id="SignalP"/>
    </source>
</evidence>
<comment type="caution">
    <text evidence="3">The sequence shown here is derived from an EMBL/GenBank/DDBJ whole genome shotgun (WGS) entry which is preliminary data.</text>
</comment>
<keyword evidence="2" id="KW-0732">Signal</keyword>
<feature type="chain" id="PRO_5030643028" evidence="2">
    <location>
        <begin position="21"/>
        <end position="351"/>
    </location>
</feature>
<feature type="region of interest" description="Disordered" evidence="1">
    <location>
        <begin position="268"/>
        <end position="351"/>
    </location>
</feature>
<keyword evidence="4" id="KW-1185">Reference proteome</keyword>
<feature type="compositionally biased region" description="Polar residues" evidence="1">
    <location>
        <begin position="323"/>
        <end position="337"/>
    </location>
</feature>
<protein>
    <submittedName>
        <fullName evidence="3">Uncharacterized protein</fullName>
    </submittedName>
</protein>
<feature type="signal peptide" evidence="2">
    <location>
        <begin position="1"/>
        <end position="20"/>
    </location>
</feature>
<organism evidence="3 4">
    <name type="scientific">Aporhodopirellula rubra</name>
    <dbReference type="NCBI Taxonomy" id="980271"/>
    <lineage>
        <taxon>Bacteria</taxon>
        <taxon>Pseudomonadati</taxon>
        <taxon>Planctomycetota</taxon>
        <taxon>Planctomycetia</taxon>
        <taxon>Pirellulales</taxon>
        <taxon>Pirellulaceae</taxon>
        <taxon>Aporhodopirellula</taxon>
    </lineage>
</organism>
<proteinExistence type="predicted"/>
<feature type="compositionally biased region" description="Low complexity" evidence="1">
    <location>
        <begin position="296"/>
        <end position="318"/>
    </location>
</feature>
<dbReference type="Proteomes" id="UP000536179">
    <property type="component" value="Unassembled WGS sequence"/>
</dbReference>
<evidence type="ECO:0000313" key="4">
    <source>
        <dbReference type="Proteomes" id="UP000536179"/>
    </source>
</evidence>
<evidence type="ECO:0000313" key="3">
    <source>
        <dbReference type="EMBL" id="MBB3205012.1"/>
    </source>
</evidence>
<dbReference type="AlphaFoldDB" id="A0A7W5H389"/>
<evidence type="ECO:0000256" key="1">
    <source>
        <dbReference type="SAM" id="MobiDB-lite"/>
    </source>
</evidence>
<name>A0A7W5H389_9BACT</name>
<sequence length="351" mass="38363">MKTQLLFAACLCAMTTSASAQFRIQIGSGHDHHGHGGIVQPHIDHHDHVIRDSHGHIRGIQHHDVIHGGSHGVIPSTGTHVDHHDHIVRDRHGHGHVIGREHHDVVHNNWSHIVPNTIRGYSTGQYYVQGNNYYYAPPAGQHVAARPAIVPFGGFTQYSDLSGRLETLVNEILLDMHHNYSHNPGFAETYREGYELLGVAKFIHAAEHNNDREAMRSKLLGTDRLFHHIQDDVRGWTRIHHRQIGTLGLISKIEIAESTLHHLMNDVGVSESGQAPPPNSAGSGAVEQAPPPPGVQQGYSPQQGAQQGYAPQQRAPQGYAPQSAPTQNYAPQPSTPNAAPLGNSPPPPTVQ</sequence>
<dbReference type="RefSeq" id="WP_184301896.1">
    <property type="nucleotide sequence ID" value="NZ_JACHXU010000002.1"/>
</dbReference>
<reference evidence="3 4" key="1">
    <citation type="submission" date="2020-08" db="EMBL/GenBank/DDBJ databases">
        <title>Genomic Encyclopedia of Type Strains, Phase III (KMG-III): the genomes of soil and plant-associated and newly described type strains.</title>
        <authorList>
            <person name="Whitman W."/>
        </authorList>
    </citation>
    <scope>NUCLEOTIDE SEQUENCE [LARGE SCALE GENOMIC DNA]</scope>
    <source>
        <strain evidence="3 4">CECT 8075</strain>
    </source>
</reference>